<name>A0A918DNQ7_9ACTN</name>
<evidence type="ECO:0000313" key="3">
    <source>
        <dbReference type="Proteomes" id="UP000646523"/>
    </source>
</evidence>
<gene>
    <name evidence="2" type="ORF">GCM10012289_46850</name>
</gene>
<evidence type="ECO:0000256" key="1">
    <source>
        <dbReference type="SAM" id="MobiDB-lite"/>
    </source>
</evidence>
<keyword evidence="3" id="KW-1185">Reference proteome</keyword>
<sequence length="141" mass="15444">MVAGLAAGPLISELWEHRRVCSKNYDSVEAALASFDVLDAAPTGAAPTGERDRGCTDTDDHHATISRSYRLPGQHGSPKDVESFYQDLALRNDWTLLPTEGSADEPRCMVKEVEGAEVSLNLWFDPESEDTFEVSASTWPC</sequence>
<feature type="compositionally biased region" description="Basic and acidic residues" evidence="1">
    <location>
        <begin position="49"/>
        <end position="63"/>
    </location>
</feature>
<proteinExistence type="predicted"/>
<reference evidence="2" key="2">
    <citation type="submission" date="2020-09" db="EMBL/GenBank/DDBJ databases">
        <authorList>
            <person name="Sun Q."/>
            <person name="Zhou Y."/>
        </authorList>
    </citation>
    <scope>NUCLEOTIDE SEQUENCE</scope>
    <source>
        <strain evidence="2">CGMCC 4.7368</strain>
    </source>
</reference>
<organism evidence="2 3">
    <name type="scientific">Nonomuraea cavernae</name>
    <dbReference type="NCBI Taxonomy" id="2045107"/>
    <lineage>
        <taxon>Bacteria</taxon>
        <taxon>Bacillati</taxon>
        <taxon>Actinomycetota</taxon>
        <taxon>Actinomycetes</taxon>
        <taxon>Streptosporangiales</taxon>
        <taxon>Streptosporangiaceae</taxon>
        <taxon>Nonomuraea</taxon>
    </lineage>
</organism>
<dbReference type="Proteomes" id="UP000646523">
    <property type="component" value="Unassembled WGS sequence"/>
</dbReference>
<feature type="region of interest" description="Disordered" evidence="1">
    <location>
        <begin position="42"/>
        <end position="78"/>
    </location>
</feature>
<protein>
    <submittedName>
        <fullName evidence="2">Uncharacterized protein</fullName>
    </submittedName>
</protein>
<accession>A0A918DNQ7</accession>
<dbReference type="EMBL" id="BMNH01000015">
    <property type="protein sequence ID" value="GGO74368.1"/>
    <property type="molecule type" value="Genomic_DNA"/>
</dbReference>
<evidence type="ECO:0000313" key="2">
    <source>
        <dbReference type="EMBL" id="GGO74368.1"/>
    </source>
</evidence>
<comment type="caution">
    <text evidence="2">The sequence shown here is derived from an EMBL/GenBank/DDBJ whole genome shotgun (WGS) entry which is preliminary data.</text>
</comment>
<reference evidence="2" key="1">
    <citation type="journal article" date="2014" name="Int. J. Syst. Evol. Microbiol.">
        <title>Complete genome sequence of Corynebacterium casei LMG S-19264T (=DSM 44701T), isolated from a smear-ripened cheese.</title>
        <authorList>
            <consortium name="US DOE Joint Genome Institute (JGI-PGF)"/>
            <person name="Walter F."/>
            <person name="Albersmeier A."/>
            <person name="Kalinowski J."/>
            <person name="Ruckert C."/>
        </authorList>
    </citation>
    <scope>NUCLEOTIDE SEQUENCE</scope>
    <source>
        <strain evidence="2">CGMCC 4.7368</strain>
    </source>
</reference>
<dbReference type="AlphaFoldDB" id="A0A918DNQ7"/>